<dbReference type="GO" id="GO:1990281">
    <property type="term" value="C:efflux pump complex"/>
    <property type="evidence" value="ECO:0007669"/>
    <property type="project" value="TreeGrafter"/>
</dbReference>
<dbReference type="Gene3D" id="2.40.420.20">
    <property type="match status" value="1"/>
</dbReference>
<evidence type="ECO:0000259" key="3">
    <source>
        <dbReference type="Pfam" id="PF25917"/>
    </source>
</evidence>
<dbReference type="Gene3D" id="2.40.30.170">
    <property type="match status" value="1"/>
</dbReference>
<dbReference type="AlphaFoldDB" id="A0A1H5T2Z1"/>
<evidence type="ECO:0000256" key="1">
    <source>
        <dbReference type="ARBA" id="ARBA00009477"/>
    </source>
</evidence>
<feature type="domain" description="YknX-like C-terminal permuted SH3-like" evidence="4">
    <location>
        <begin position="285"/>
        <end position="354"/>
    </location>
</feature>
<dbReference type="OrthoDB" id="2110899at2"/>
<dbReference type="Gene3D" id="1.10.287.470">
    <property type="entry name" value="Helix hairpin bin"/>
    <property type="match status" value="1"/>
</dbReference>
<evidence type="ECO:0000313" key="5">
    <source>
        <dbReference type="EMBL" id="SEF57173.1"/>
    </source>
</evidence>
<proteinExistence type="inferred from homology"/>
<dbReference type="EMBL" id="FNVG01000002">
    <property type="protein sequence ID" value="SEF57173.1"/>
    <property type="molecule type" value="Genomic_DNA"/>
</dbReference>
<comment type="similarity">
    <text evidence="1">Belongs to the membrane fusion protein (MFP) (TC 8.A.1) family.</text>
</comment>
<accession>A0A1H5T2Z1</accession>
<organism evidence="5 6">
    <name type="scientific">Vibrio hangzhouensis</name>
    <dbReference type="NCBI Taxonomy" id="462991"/>
    <lineage>
        <taxon>Bacteria</taxon>
        <taxon>Pseudomonadati</taxon>
        <taxon>Pseudomonadota</taxon>
        <taxon>Gammaproteobacteria</taxon>
        <taxon>Vibrionales</taxon>
        <taxon>Vibrionaceae</taxon>
        <taxon>Vibrio</taxon>
    </lineage>
</organism>
<dbReference type="RefSeq" id="WP_103878717.1">
    <property type="nucleotide sequence ID" value="NZ_FNVG01000002.1"/>
</dbReference>
<sequence>MSLQWLNEMRVPHSYKNGLTTLIVALSLFGCNKDEAPEVTSVPIKPVKTLVVSQKQHQVRHFTGILEANKTIDMNFRIQGELTDLPIKSGKKVEKGQLLAQLDNSQQLINKKSRNATLKQAKAEYERAQTLINKNAISQANLDALESQYISAQAAFEQSVKDVEYTSLLAPFSGVVSHRYIDNFSKVTSSTKILTLQDVEQYKITITVPQSQFVQIQTADAVKLSAEIEGFSQPFPLKVDELSVSQQSSQQLHVTLVMQPPSERRLFTGTSVKVKAEAFGVSHSMVLPSHTVLSDGNGHYVFVVHPTTNVLEKRTVRVDGVSEQGINIVDGLSDGERVVVAGVSQVHDGQQVRVETK</sequence>
<reference evidence="6" key="1">
    <citation type="submission" date="2016-10" db="EMBL/GenBank/DDBJ databases">
        <authorList>
            <person name="Varghese N."/>
            <person name="Submissions S."/>
        </authorList>
    </citation>
    <scope>NUCLEOTIDE SEQUENCE [LARGE SCALE GENOMIC DNA]</scope>
    <source>
        <strain evidence="6">CGMCC 1.7062</strain>
    </source>
</reference>
<dbReference type="InterPro" id="IPR058625">
    <property type="entry name" value="MdtA-like_BSH"/>
</dbReference>
<feature type="domain" description="Multidrug resistance protein MdtA-like barrel-sandwich hybrid" evidence="3">
    <location>
        <begin position="71"/>
        <end position="189"/>
    </location>
</feature>
<feature type="coiled-coil region" evidence="2">
    <location>
        <begin position="108"/>
        <end position="148"/>
    </location>
</feature>
<dbReference type="GO" id="GO:0015562">
    <property type="term" value="F:efflux transmembrane transporter activity"/>
    <property type="evidence" value="ECO:0007669"/>
    <property type="project" value="TreeGrafter"/>
</dbReference>
<dbReference type="NCBIfam" id="TIGR01730">
    <property type="entry name" value="RND_mfp"/>
    <property type="match status" value="1"/>
</dbReference>
<evidence type="ECO:0000313" key="6">
    <source>
        <dbReference type="Proteomes" id="UP000236721"/>
    </source>
</evidence>
<evidence type="ECO:0000259" key="4">
    <source>
        <dbReference type="Pfam" id="PF25989"/>
    </source>
</evidence>
<gene>
    <name evidence="5" type="ORF">SAMN04488244_102104</name>
</gene>
<dbReference type="SUPFAM" id="SSF111369">
    <property type="entry name" value="HlyD-like secretion proteins"/>
    <property type="match status" value="1"/>
</dbReference>
<dbReference type="InterPro" id="IPR006143">
    <property type="entry name" value="RND_pump_MFP"/>
</dbReference>
<evidence type="ECO:0000256" key="2">
    <source>
        <dbReference type="SAM" id="Coils"/>
    </source>
</evidence>
<dbReference type="InterPro" id="IPR058637">
    <property type="entry name" value="YknX-like_C"/>
</dbReference>
<keyword evidence="6" id="KW-1185">Reference proteome</keyword>
<name>A0A1H5T2Z1_9VIBR</name>
<dbReference type="PANTHER" id="PTHR30469:SF20">
    <property type="entry name" value="EFFLUX RND TRANSPORTER PERIPLASMIC ADAPTOR SUBUNIT"/>
    <property type="match status" value="1"/>
</dbReference>
<dbReference type="Pfam" id="PF25989">
    <property type="entry name" value="YknX_C"/>
    <property type="match status" value="1"/>
</dbReference>
<dbReference type="Proteomes" id="UP000236721">
    <property type="component" value="Unassembled WGS sequence"/>
</dbReference>
<dbReference type="PANTHER" id="PTHR30469">
    <property type="entry name" value="MULTIDRUG RESISTANCE PROTEIN MDTA"/>
    <property type="match status" value="1"/>
</dbReference>
<keyword evidence="2" id="KW-0175">Coiled coil</keyword>
<protein>
    <submittedName>
        <fullName evidence="5">RND family efflux transporter, MFP subunit</fullName>
    </submittedName>
</protein>
<dbReference type="Gene3D" id="2.40.50.100">
    <property type="match status" value="1"/>
</dbReference>
<dbReference type="Pfam" id="PF25917">
    <property type="entry name" value="BSH_RND"/>
    <property type="match status" value="1"/>
</dbReference>